<evidence type="ECO:0000313" key="3">
    <source>
        <dbReference type="Proteomes" id="UP000014155"/>
    </source>
</evidence>
<keyword evidence="1" id="KW-0812">Transmembrane</keyword>
<sequence>MKKLGKKIYRNTRTVGEQVFRLCMIAMIVIYTIALNSNPAFAGGFGDSVFATGTKNLFKDIGTWLLILAPISGGVLGVYFFIRRQAADEMDQKKWNDRIKVTIISTLGAVLVSTAIVLIASYYGVTVNTEIK</sequence>
<accession>S0FT13</accession>
<dbReference type="Proteomes" id="UP000014155">
    <property type="component" value="Unassembled WGS sequence"/>
</dbReference>
<keyword evidence="1" id="KW-0472">Membrane</keyword>
<comment type="caution">
    <text evidence="2">The sequence shown here is derived from an EMBL/GenBank/DDBJ whole genome shotgun (WGS) entry which is preliminary data.</text>
</comment>
<dbReference type="STRING" id="1195236.CTER_1751"/>
<reference evidence="2 3" key="1">
    <citation type="journal article" date="2013" name="Genome Announc.">
        <title>Draft Genome Sequence of the Cellulolytic, Mesophilic, Anaerobic Bacterium Clostridium termitidis Strain CT1112 (DSM 5398).</title>
        <authorList>
            <person name="Lal S."/>
            <person name="Ramachandran U."/>
            <person name="Zhang X."/>
            <person name="Munir R."/>
            <person name="Sparling R."/>
            <person name="Levin D.B."/>
        </authorList>
    </citation>
    <scope>NUCLEOTIDE SEQUENCE [LARGE SCALE GENOMIC DNA]</scope>
    <source>
        <strain evidence="2 3">CT1112</strain>
    </source>
</reference>
<feature type="transmembrane region" description="Helical" evidence="1">
    <location>
        <begin position="61"/>
        <end position="82"/>
    </location>
</feature>
<keyword evidence="1" id="KW-1133">Transmembrane helix</keyword>
<evidence type="ECO:0000313" key="2">
    <source>
        <dbReference type="EMBL" id="EMS72309.1"/>
    </source>
</evidence>
<keyword evidence="3" id="KW-1185">Reference proteome</keyword>
<feature type="transmembrane region" description="Helical" evidence="1">
    <location>
        <begin position="20"/>
        <end position="41"/>
    </location>
</feature>
<name>S0FT13_RUMCE</name>
<evidence type="ECO:0000256" key="1">
    <source>
        <dbReference type="SAM" id="Phobius"/>
    </source>
</evidence>
<dbReference type="AlphaFoldDB" id="S0FT13"/>
<gene>
    <name evidence="2" type="ORF">CTER_1751</name>
</gene>
<proteinExistence type="predicted"/>
<dbReference type="eggNOG" id="ENOG503410J">
    <property type="taxonomic scope" value="Bacteria"/>
</dbReference>
<feature type="transmembrane region" description="Helical" evidence="1">
    <location>
        <begin position="103"/>
        <end position="125"/>
    </location>
</feature>
<protein>
    <submittedName>
        <fullName evidence="2">Uncharacterized protein</fullName>
    </submittedName>
</protein>
<dbReference type="EMBL" id="AORV01000028">
    <property type="protein sequence ID" value="EMS72309.1"/>
    <property type="molecule type" value="Genomic_DNA"/>
</dbReference>
<organism evidence="2 3">
    <name type="scientific">Ruminiclostridium cellobioparum subsp. termitidis CT1112</name>
    <dbReference type="NCBI Taxonomy" id="1195236"/>
    <lineage>
        <taxon>Bacteria</taxon>
        <taxon>Bacillati</taxon>
        <taxon>Bacillota</taxon>
        <taxon>Clostridia</taxon>
        <taxon>Eubacteriales</taxon>
        <taxon>Oscillospiraceae</taxon>
        <taxon>Ruminiclostridium</taxon>
    </lineage>
</organism>
<dbReference type="RefSeq" id="WP_004625302.1">
    <property type="nucleotide sequence ID" value="NZ_AORV01000028.1"/>
</dbReference>
<dbReference type="PATRIC" id="fig|1195236.3.peg.2075"/>